<gene>
    <name evidence="2" type="ORF">PTQ27_07075</name>
</gene>
<keyword evidence="3" id="KW-1185">Reference proteome</keyword>
<proteinExistence type="predicted"/>
<evidence type="ECO:0000313" key="2">
    <source>
        <dbReference type="EMBL" id="MDD0824223.1"/>
    </source>
</evidence>
<dbReference type="Proteomes" id="UP001221909">
    <property type="component" value="Unassembled WGS sequence"/>
</dbReference>
<evidence type="ECO:0000313" key="3">
    <source>
        <dbReference type="Proteomes" id="UP001221909"/>
    </source>
</evidence>
<dbReference type="EMBL" id="JAQSJE010000007">
    <property type="protein sequence ID" value="MDD0824223.1"/>
    <property type="molecule type" value="Genomic_DNA"/>
</dbReference>
<dbReference type="RefSeq" id="WP_273749207.1">
    <property type="nucleotide sequence ID" value="NZ_JAQSJE010000007.1"/>
</dbReference>
<accession>A0ABT5MPW2</accession>
<protein>
    <submittedName>
        <fullName evidence="2">Uncharacterized protein</fullName>
    </submittedName>
</protein>
<sequence length="273" mass="30755">MRFSIGLFSILAFYLPTHAKSEPLNQIYHVLNYSCYQTKDESGSIVEYCSPIYTDSIENFQIPMQGYHTEDSKLDLARHYAQNKNKALKKAKQPLTHAKDKENPEYGTIEYAEKYRAGTVPVSVGVSGNLGGSTATTSAGGLGNRNPQHIVERENILAKKAEEHHKKEVQRLEKAKRDLIILKKRVEETRAEAEKAAQIAKNSPSDANLKKAKDAESAANYHLSRLKLSKVEYYEEKVKISAKKAEEARARANKAQMLFEAGETNIRQQLDKK</sequence>
<organism evidence="2 3">
    <name type="scientific">Mannheimia cairinae</name>
    <dbReference type="NCBI Taxonomy" id="3025936"/>
    <lineage>
        <taxon>Bacteria</taxon>
        <taxon>Pseudomonadati</taxon>
        <taxon>Pseudomonadota</taxon>
        <taxon>Gammaproteobacteria</taxon>
        <taxon>Pasteurellales</taxon>
        <taxon>Pasteurellaceae</taxon>
        <taxon>Mannheimia</taxon>
    </lineage>
</organism>
<comment type="caution">
    <text evidence="2">The sequence shown here is derived from an EMBL/GenBank/DDBJ whole genome shotgun (WGS) entry which is preliminary data.</text>
</comment>
<keyword evidence="1" id="KW-0175">Coiled coil</keyword>
<name>A0ABT5MPW2_9PAST</name>
<evidence type="ECO:0000256" key="1">
    <source>
        <dbReference type="SAM" id="Coils"/>
    </source>
</evidence>
<reference evidence="2 3" key="1">
    <citation type="submission" date="2023-02" db="EMBL/GenBank/DDBJ databases">
        <title>Mannheimia cairiniae sp. nov., a novel species of Mannheimia obtained from moscovy ducks (Cairina moschata) and reclassification of Mannheimia ovis as heterotypic synonym of Mannheimia pernigra.</title>
        <authorList>
            <person name="Christensen H."/>
        </authorList>
    </citation>
    <scope>NUCLEOTIDE SEQUENCE [LARGE SCALE GENOMIC DNA]</scope>
    <source>
        <strain evidence="2 3">AT1</strain>
    </source>
</reference>
<feature type="coiled-coil region" evidence="1">
    <location>
        <begin position="158"/>
        <end position="203"/>
    </location>
</feature>